<protein>
    <submittedName>
        <fullName evidence="1">Uncharacterized protein</fullName>
    </submittedName>
</protein>
<proteinExistence type="predicted"/>
<name>F7T443_9BURK</name>
<reference evidence="1 2" key="1">
    <citation type="submission" date="2011-06" db="EMBL/GenBank/DDBJ databases">
        <authorList>
            <person name="Bador J."/>
            <person name="Amoureux L."/>
            <person name="Neuwirth C."/>
        </authorList>
    </citation>
    <scope>NUCLEOTIDE SEQUENCE [LARGE SCALE GENOMIC DNA]</scope>
    <source>
        <strain evidence="1 2">AXX-A</strain>
    </source>
</reference>
<evidence type="ECO:0000313" key="2">
    <source>
        <dbReference type="Proteomes" id="UP000004853"/>
    </source>
</evidence>
<dbReference type="HOGENOM" id="CLU_3021230_0_0_4"/>
<evidence type="ECO:0000313" key="1">
    <source>
        <dbReference type="EMBL" id="EGP44822.1"/>
    </source>
</evidence>
<accession>F7T443</accession>
<sequence length="55" mass="6026">MLVANQHAPSIFLGQRAPIPDFGHQFLMADIQRGLLENEFLLAGKEGFVKVSTDG</sequence>
<dbReference type="EMBL" id="AFRQ01000070">
    <property type="protein sequence ID" value="EGP44822.1"/>
    <property type="molecule type" value="Genomic_DNA"/>
</dbReference>
<comment type="caution">
    <text evidence="1">The sequence shown here is derived from an EMBL/GenBank/DDBJ whole genome shotgun (WGS) entry which is preliminary data.</text>
</comment>
<organism evidence="1 2">
    <name type="scientific">Achromobacter insuavis AXX-A</name>
    <dbReference type="NCBI Taxonomy" id="1003200"/>
    <lineage>
        <taxon>Bacteria</taxon>
        <taxon>Pseudomonadati</taxon>
        <taxon>Pseudomonadota</taxon>
        <taxon>Betaproteobacteria</taxon>
        <taxon>Burkholderiales</taxon>
        <taxon>Alcaligenaceae</taxon>
        <taxon>Achromobacter</taxon>
    </lineage>
</organism>
<dbReference type="Proteomes" id="UP000004853">
    <property type="component" value="Unassembled WGS sequence"/>
</dbReference>
<gene>
    <name evidence="1" type="ORF">AXXA_18567</name>
</gene>
<dbReference type="AlphaFoldDB" id="F7T443"/>